<protein>
    <recommendedName>
        <fullName evidence="3">Lipoprotein</fullName>
    </recommendedName>
</protein>
<keyword evidence="2" id="KW-1185">Reference proteome</keyword>
<organism evidence="1 2">
    <name type="scientific">Paenibacillus montanisoli</name>
    <dbReference type="NCBI Taxonomy" id="2081970"/>
    <lineage>
        <taxon>Bacteria</taxon>
        <taxon>Bacillati</taxon>
        <taxon>Bacillota</taxon>
        <taxon>Bacilli</taxon>
        <taxon>Bacillales</taxon>
        <taxon>Paenibacillaceae</taxon>
        <taxon>Paenibacillus</taxon>
    </lineage>
</organism>
<name>A0A328U5B2_9BACL</name>
<proteinExistence type="predicted"/>
<accession>A0A328U5B2</accession>
<dbReference type="Proteomes" id="UP000249260">
    <property type="component" value="Unassembled WGS sequence"/>
</dbReference>
<comment type="caution">
    <text evidence="1">The sequence shown here is derived from an EMBL/GenBank/DDBJ whole genome shotgun (WGS) entry which is preliminary data.</text>
</comment>
<reference evidence="1 2" key="1">
    <citation type="submission" date="2018-06" db="EMBL/GenBank/DDBJ databases">
        <title>Paenibacillus montanisoli sp. nov., isolated from mountain area soil.</title>
        <authorList>
            <person name="Wu M."/>
        </authorList>
    </citation>
    <scope>NUCLEOTIDE SEQUENCE [LARGE SCALE GENOMIC DNA]</scope>
    <source>
        <strain evidence="1 2">RA17</strain>
    </source>
</reference>
<evidence type="ECO:0008006" key="3">
    <source>
        <dbReference type="Google" id="ProtNLM"/>
    </source>
</evidence>
<gene>
    <name evidence="1" type="ORF">DL346_11900</name>
</gene>
<sequence>MGMERGDKVIKIKYLFLIPCLLLLVACAEKQGSADWRYSFVVWEGKMYTFNNPTETLEANEIGKEIGNVEQYSDNEAANFNSAKIFSNRFKEGSKLFEINELSSDLSIAVKDYDGLFIKGNYEGKYGK</sequence>
<dbReference type="PROSITE" id="PS51257">
    <property type="entry name" value="PROKAR_LIPOPROTEIN"/>
    <property type="match status" value="1"/>
</dbReference>
<evidence type="ECO:0000313" key="1">
    <source>
        <dbReference type="EMBL" id="RAP76115.1"/>
    </source>
</evidence>
<dbReference type="EMBL" id="QLUW01000002">
    <property type="protein sequence ID" value="RAP76115.1"/>
    <property type="molecule type" value="Genomic_DNA"/>
</dbReference>
<dbReference type="AlphaFoldDB" id="A0A328U5B2"/>
<evidence type="ECO:0000313" key="2">
    <source>
        <dbReference type="Proteomes" id="UP000249260"/>
    </source>
</evidence>